<proteinExistence type="predicted"/>
<dbReference type="AlphaFoldDB" id="H8YVY0"/>
<feature type="domain" description="Glycosyl transferase family 1" evidence="2">
    <location>
        <begin position="214"/>
        <end position="393"/>
    </location>
</feature>
<gene>
    <name evidence="4" type="ORF">Thi970DRAFT_00282</name>
</gene>
<dbReference type="SUPFAM" id="SSF53756">
    <property type="entry name" value="UDP-Glycosyltransferase/glycogen phosphorylase"/>
    <property type="match status" value="1"/>
</dbReference>
<feature type="domain" description="Glycosyl transferase family 4" evidence="3">
    <location>
        <begin position="25"/>
        <end position="193"/>
    </location>
</feature>
<evidence type="ECO:0000259" key="3">
    <source>
        <dbReference type="Pfam" id="PF12000"/>
    </source>
</evidence>
<dbReference type="HOGENOM" id="CLU_054763_0_0_6"/>
<keyword evidence="1 4" id="KW-0808">Transferase</keyword>
<evidence type="ECO:0000313" key="4">
    <source>
        <dbReference type="EMBL" id="EIC23771.1"/>
    </source>
</evidence>
<protein>
    <submittedName>
        <fullName evidence="4">Glycosyltransferase</fullName>
    </submittedName>
</protein>
<sequence>MNILFIHQNFPGQFKHLAPALVQRGHRVSAMPLRTIPPQRWQGVHLHPYQVSRGTTPGVHPWVSDFETKTIRAEVCFRAALALKAEGYAPEVIIAHHGWGESLFLKDLWPQARLGLCCEFFYQPQGADVGFDPEFPPKDQSDVCRLRLKNLNNLAHFESADGGISPTQFQASTFPQRFRQHIQVIHDGIDTDTLIPDPSVTLTLTTTQGEQIRLSKATEVITFVNRNLEPYRGYHRFMRALPELLKRRPQARVLLVGGEDVSYGARPDPAVHGQKTWKQIFIDEVRPHIPDADWARVHFLGHLDYAQFIAVLRLSRVHVYLTYPFVLSWSLLEAMSLGCAIVASDIAPVREAIAHNETGRLVDFFDTAGLVEAIDQLLEDPSTRQRLGHQARAFAQATYDLKRVCLPRQLAWVEGLGKLPPKTA</sequence>
<dbReference type="PANTHER" id="PTHR46401">
    <property type="entry name" value="GLYCOSYLTRANSFERASE WBBK-RELATED"/>
    <property type="match status" value="1"/>
</dbReference>
<dbReference type="GO" id="GO:0009103">
    <property type="term" value="P:lipopolysaccharide biosynthetic process"/>
    <property type="evidence" value="ECO:0007669"/>
    <property type="project" value="TreeGrafter"/>
</dbReference>
<organism evidence="4 5">
    <name type="scientific">Thiorhodovibrio frisius</name>
    <dbReference type="NCBI Taxonomy" id="631362"/>
    <lineage>
        <taxon>Bacteria</taxon>
        <taxon>Pseudomonadati</taxon>
        <taxon>Pseudomonadota</taxon>
        <taxon>Gammaproteobacteria</taxon>
        <taxon>Chromatiales</taxon>
        <taxon>Chromatiaceae</taxon>
        <taxon>Thiorhodovibrio</taxon>
    </lineage>
</organism>
<reference evidence="4 5" key="2">
    <citation type="submission" date="2011-11" db="EMBL/GenBank/DDBJ databases">
        <authorList>
            <consortium name="US DOE Joint Genome Institute"/>
            <person name="Lucas S."/>
            <person name="Han J."/>
            <person name="Lapidus A."/>
            <person name="Cheng J.-F."/>
            <person name="Goodwin L."/>
            <person name="Pitluck S."/>
            <person name="Peters L."/>
            <person name="Ovchinnikova G."/>
            <person name="Zhang X."/>
            <person name="Detter J.C."/>
            <person name="Han C."/>
            <person name="Tapia R."/>
            <person name="Land M."/>
            <person name="Hauser L."/>
            <person name="Kyrpides N."/>
            <person name="Ivanova N."/>
            <person name="Pagani I."/>
            <person name="Vogl K."/>
            <person name="Liu Z."/>
            <person name="Overmann J."/>
            <person name="Frigaard N.-U."/>
            <person name="Bryant D."/>
            <person name="Woyke T."/>
        </authorList>
    </citation>
    <scope>NUCLEOTIDE SEQUENCE [LARGE SCALE GENOMIC DNA]</scope>
    <source>
        <strain evidence="4 5">970</strain>
    </source>
</reference>
<dbReference type="RefSeq" id="WP_009146745.1">
    <property type="nucleotide sequence ID" value="NZ_CP121471.1"/>
</dbReference>
<evidence type="ECO:0000256" key="1">
    <source>
        <dbReference type="ARBA" id="ARBA00022679"/>
    </source>
</evidence>
<evidence type="ECO:0000313" key="5">
    <source>
        <dbReference type="Proteomes" id="UP000002964"/>
    </source>
</evidence>
<dbReference type="OrthoDB" id="5416057at2"/>
<dbReference type="GO" id="GO:0016757">
    <property type="term" value="F:glycosyltransferase activity"/>
    <property type="evidence" value="ECO:0007669"/>
    <property type="project" value="InterPro"/>
</dbReference>
<name>H8YVY0_9GAMM</name>
<dbReference type="Pfam" id="PF12000">
    <property type="entry name" value="Glyco_trans_4_3"/>
    <property type="match status" value="1"/>
</dbReference>
<dbReference type="Proteomes" id="UP000002964">
    <property type="component" value="Unassembled WGS sequence"/>
</dbReference>
<dbReference type="STRING" id="631362.Thi970DRAFT_00282"/>
<dbReference type="EMBL" id="JH603164">
    <property type="protein sequence ID" value="EIC23771.1"/>
    <property type="molecule type" value="Genomic_DNA"/>
</dbReference>
<dbReference type="InterPro" id="IPR022623">
    <property type="entry name" value="Glyco_trans_4"/>
</dbReference>
<dbReference type="Pfam" id="PF00534">
    <property type="entry name" value="Glycos_transf_1"/>
    <property type="match status" value="1"/>
</dbReference>
<dbReference type="InterPro" id="IPR001296">
    <property type="entry name" value="Glyco_trans_1"/>
</dbReference>
<dbReference type="PANTHER" id="PTHR46401:SF2">
    <property type="entry name" value="GLYCOSYLTRANSFERASE WBBK-RELATED"/>
    <property type="match status" value="1"/>
</dbReference>
<keyword evidence="5" id="KW-1185">Reference proteome</keyword>
<evidence type="ECO:0000259" key="2">
    <source>
        <dbReference type="Pfam" id="PF00534"/>
    </source>
</evidence>
<dbReference type="Gene3D" id="3.40.50.2000">
    <property type="entry name" value="Glycogen Phosphorylase B"/>
    <property type="match status" value="2"/>
</dbReference>
<accession>H8YVY0</accession>
<dbReference type="eggNOG" id="COG0438">
    <property type="taxonomic scope" value="Bacteria"/>
</dbReference>
<reference evidence="5" key="1">
    <citation type="submission" date="2011-06" db="EMBL/GenBank/DDBJ databases">
        <authorList>
            <consortium name="US DOE Joint Genome Institute (JGI-PGF)"/>
            <person name="Lucas S."/>
            <person name="Han J."/>
            <person name="Lapidus A."/>
            <person name="Cheng J.-F."/>
            <person name="Goodwin L."/>
            <person name="Pitluck S."/>
            <person name="Peters L."/>
            <person name="Land M.L."/>
            <person name="Hauser L."/>
            <person name="Vogl K."/>
            <person name="Liu Z."/>
            <person name="Overmann J."/>
            <person name="Frigaard N.-U."/>
            <person name="Bryant D.A."/>
            <person name="Woyke T.J."/>
        </authorList>
    </citation>
    <scope>NUCLEOTIDE SEQUENCE [LARGE SCALE GENOMIC DNA]</scope>
    <source>
        <strain evidence="5">970</strain>
    </source>
</reference>